<keyword evidence="2" id="KW-0472">Membrane</keyword>
<name>A0A1F7V8C7_9BACT</name>
<feature type="region of interest" description="Disordered" evidence="1">
    <location>
        <begin position="1"/>
        <end position="25"/>
    </location>
</feature>
<comment type="caution">
    <text evidence="3">The sequence shown here is derived from an EMBL/GenBank/DDBJ whole genome shotgun (WGS) entry which is preliminary data.</text>
</comment>
<dbReference type="EMBL" id="MGEP01000045">
    <property type="protein sequence ID" value="OGL86655.1"/>
    <property type="molecule type" value="Genomic_DNA"/>
</dbReference>
<protein>
    <submittedName>
        <fullName evidence="3">Uncharacterized protein</fullName>
    </submittedName>
</protein>
<evidence type="ECO:0000256" key="1">
    <source>
        <dbReference type="SAM" id="MobiDB-lite"/>
    </source>
</evidence>
<feature type="compositionally biased region" description="Basic and acidic residues" evidence="1">
    <location>
        <begin position="184"/>
        <end position="201"/>
    </location>
</feature>
<gene>
    <name evidence="3" type="ORF">A3I40_00225</name>
</gene>
<reference evidence="3 4" key="1">
    <citation type="journal article" date="2016" name="Nat. Commun.">
        <title>Thousands of microbial genomes shed light on interconnected biogeochemical processes in an aquifer system.</title>
        <authorList>
            <person name="Anantharaman K."/>
            <person name="Brown C.T."/>
            <person name="Hug L.A."/>
            <person name="Sharon I."/>
            <person name="Castelle C.J."/>
            <person name="Probst A.J."/>
            <person name="Thomas B.C."/>
            <person name="Singh A."/>
            <person name="Wilkins M.J."/>
            <person name="Karaoz U."/>
            <person name="Brodie E.L."/>
            <person name="Williams K.H."/>
            <person name="Hubbard S.S."/>
            <person name="Banfield J.F."/>
        </authorList>
    </citation>
    <scope>NUCLEOTIDE SEQUENCE [LARGE SCALE GENOMIC DNA]</scope>
</reference>
<evidence type="ECO:0000313" key="4">
    <source>
        <dbReference type="Proteomes" id="UP000178723"/>
    </source>
</evidence>
<dbReference type="Proteomes" id="UP000178723">
    <property type="component" value="Unassembled WGS sequence"/>
</dbReference>
<feature type="transmembrane region" description="Helical" evidence="2">
    <location>
        <begin position="98"/>
        <end position="117"/>
    </location>
</feature>
<sequence length="207" mass="22172">MPSLQRGGRSVAKKRARIVAPPRQEQDVVAAWPRATSSTAPAADISVTAPAQSISGAGLPKINLQLSNVNVVGETPVAPTGAWSANQSQASGNNKRRLSMWTGVTISMVVIFAGWAWTLRYSLNVPANVSNDTLPLRQTEDSLTDLFQQVNRSLDKLQAEQPASANLSQPSSPPPSELNAGEIELLKRKLEERTRGQESEKAPAAVK</sequence>
<evidence type="ECO:0000256" key="2">
    <source>
        <dbReference type="SAM" id="Phobius"/>
    </source>
</evidence>
<feature type="region of interest" description="Disordered" evidence="1">
    <location>
        <begin position="158"/>
        <end position="207"/>
    </location>
</feature>
<keyword evidence="2" id="KW-0812">Transmembrane</keyword>
<proteinExistence type="predicted"/>
<feature type="compositionally biased region" description="Low complexity" evidence="1">
    <location>
        <begin position="161"/>
        <end position="170"/>
    </location>
</feature>
<dbReference type="AlphaFoldDB" id="A0A1F7V8C7"/>
<organism evidence="3 4">
    <name type="scientific">Candidatus Uhrbacteria bacterium RIFCSPLOWO2_02_FULL_48_12</name>
    <dbReference type="NCBI Taxonomy" id="1802407"/>
    <lineage>
        <taxon>Bacteria</taxon>
        <taxon>Candidatus Uhriibacteriota</taxon>
    </lineage>
</organism>
<accession>A0A1F7V8C7</accession>
<keyword evidence="2" id="KW-1133">Transmembrane helix</keyword>
<evidence type="ECO:0000313" key="3">
    <source>
        <dbReference type="EMBL" id="OGL86655.1"/>
    </source>
</evidence>
<dbReference type="STRING" id="1802407.A3I40_00225"/>